<protein>
    <submittedName>
        <fullName evidence="2">Nuclear transport factor 2 family protein</fullName>
    </submittedName>
</protein>
<dbReference type="SUPFAM" id="SSF54427">
    <property type="entry name" value="NTF2-like"/>
    <property type="match status" value="1"/>
</dbReference>
<dbReference type="Gene3D" id="3.10.450.50">
    <property type="match status" value="1"/>
</dbReference>
<keyword evidence="3" id="KW-1185">Reference proteome</keyword>
<evidence type="ECO:0000259" key="1">
    <source>
        <dbReference type="Pfam" id="PF12680"/>
    </source>
</evidence>
<evidence type="ECO:0000313" key="3">
    <source>
        <dbReference type="Proteomes" id="UP001317259"/>
    </source>
</evidence>
<gene>
    <name evidence="2" type="ORF">MF672_000720</name>
</gene>
<accession>A0ABT0FJ54</accession>
<name>A0ABT0FJ54_9ACTN</name>
<dbReference type="InterPro" id="IPR032710">
    <property type="entry name" value="NTF2-like_dom_sf"/>
</dbReference>
<dbReference type="EMBL" id="JAKRKC020000001">
    <property type="protein sequence ID" value="MCK2212327.1"/>
    <property type="molecule type" value="Genomic_DNA"/>
</dbReference>
<organism evidence="2 3">
    <name type="scientific">Actinomadura luzonensis</name>
    <dbReference type="NCBI Taxonomy" id="2805427"/>
    <lineage>
        <taxon>Bacteria</taxon>
        <taxon>Bacillati</taxon>
        <taxon>Actinomycetota</taxon>
        <taxon>Actinomycetes</taxon>
        <taxon>Streptosporangiales</taxon>
        <taxon>Thermomonosporaceae</taxon>
        <taxon>Actinomadura</taxon>
    </lineage>
</organism>
<proteinExistence type="predicted"/>
<sequence length="118" mass="12709">MRTVPELLAANLHDVFGNRDAAARRAAIDEIYAEDVVFTDPEGVTRGRDALEEKARRLLDRVPPEFVFAEDGPRYASAGRGALAWAFGPEGAPAVRGLDVISVTDGRIAEIVTLFAAT</sequence>
<reference evidence="2 3" key="1">
    <citation type="submission" date="2022-04" db="EMBL/GenBank/DDBJ databases">
        <title>Genome draft of Actinomadura sp. ATCC 31491.</title>
        <authorList>
            <person name="Shi X."/>
            <person name="Du Y."/>
        </authorList>
    </citation>
    <scope>NUCLEOTIDE SEQUENCE [LARGE SCALE GENOMIC DNA]</scope>
    <source>
        <strain evidence="2 3">ATCC 31491</strain>
    </source>
</reference>
<dbReference type="Proteomes" id="UP001317259">
    <property type="component" value="Unassembled WGS sequence"/>
</dbReference>
<feature type="domain" description="SnoaL-like" evidence="1">
    <location>
        <begin position="14"/>
        <end position="111"/>
    </location>
</feature>
<dbReference type="RefSeq" id="WP_242371579.1">
    <property type="nucleotide sequence ID" value="NZ_JAKRKC020000001.1"/>
</dbReference>
<dbReference type="InterPro" id="IPR037401">
    <property type="entry name" value="SnoaL-like"/>
</dbReference>
<comment type="caution">
    <text evidence="2">The sequence shown here is derived from an EMBL/GenBank/DDBJ whole genome shotgun (WGS) entry which is preliminary data.</text>
</comment>
<evidence type="ECO:0000313" key="2">
    <source>
        <dbReference type="EMBL" id="MCK2212327.1"/>
    </source>
</evidence>
<dbReference type="Pfam" id="PF12680">
    <property type="entry name" value="SnoaL_2"/>
    <property type="match status" value="1"/>
</dbReference>